<name>A0A0D6B532_RHOSU</name>
<dbReference type="EC" id="5.4.99.5" evidence="1"/>
<feature type="domain" description="Chorismate mutase" evidence="3">
    <location>
        <begin position="4"/>
        <end position="95"/>
    </location>
</feature>
<dbReference type="SUPFAM" id="SSF48600">
    <property type="entry name" value="Chorismate mutase II"/>
    <property type="match status" value="1"/>
</dbReference>
<dbReference type="KEGG" id="rsu:NHU_03104"/>
<reference evidence="4 5" key="1">
    <citation type="submission" date="2015-02" db="EMBL/GenBank/DDBJ databases">
        <title>Genome sequene of Rhodovulum sulfidophilum DSM 2351.</title>
        <authorList>
            <person name="Nagao N."/>
        </authorList>
    </citation>
    <scope>NUCLEOTIDE SEQUENCE [LARGE SCALE GENOMIC DNA]</scope>
    <source>
        <strain evidence="4 5">DSM 2351</strain>
    </source>
</reference>
<dbReference type="Proteomes" id="UP000064912">
    <property type="component" value="Chromosome"/>
</dbReference>
<protein>
    <recommendedName>
        <fullName evidence="1">chorismate mutase</fullName>
        <ecNumber evidence="1">5.4.99.5</ecNumber>
    </recommendedName>
</protein>
<evidence type="ECO:0000313" key="5">
    <source>
        <dbReference type="Proteomes" id="UP000064912"/>
    </source>
</evidence>
<sequence length="102" mass="11330">MIAPDQCRSMDELRIQIDALDARLVALLAERACYIDRAAQLKLGLGLPARIDDRVEEVVANVRTRASAEGLDPGLAEMLWRDLIEWSIGREEMALGAGEEPR</sequence>
<dbReference type="InterPro" id="IPR051331">
    <property type="entry name" value="Chorismate_mutase-related"/>
</dbReference>
<dbReference type="GO" id="GO:0046417">
    <property type="term" value="P:chorismate metabolic process"/>
    <property type="evidence" value="ECO:0007669"/>
    <property type="project" value="InterPro"/>
</dbReference>
<dbReference type="GO" id="GO:0009697">
    <property type="term" value="P:salicylic acid biosynthetic process"/>
    <property type="evidence" value="ECO:0007669"/>
    <property type="project" value="TreeGrafter"/>
</dbReference>
<organism evidence="4 5">
    <name type="scientific">Rhodovulum sulfidophilum</name>
    <name type="common">Rhodobacter sulfidophilus</name>
    <dbReference type="NCBI Taxonomy" id="35806"/>
    <lineage>
        <taxon>Bacteria</taxon>
        <taxon>Pseudomonadati</taxon>
        <taxon>Pseudomonadota</taxon>
        <taxon>Alphaproteobacteria</taxon>
        <taxon>Rhodobacterales</taxon>
        <taxon>Paracoccaceae</taxon>
        <taxon>Rhodovulum</taxon>
    </lineage>
</organism>
<dbReference type="InterPro" id="IPR002701">
    <property type="entry name" value="CM_II_prokaryot"/>
</dbReference>
<dbReference type="GO" id="GO:0004106">
    <property type="term" value="F:chorismate mutase activity"/>
    <property type="evidence" value="ECO:0007669"/>
    <property type="project" value="UniProtKB-EC"/>
</dbReference>
<proteinExistence type="predicted"/>
<dbReference type="PANTHER" id="PTHR38041">
    <property type="entry name" value="CHORISMATE MUTASE"/>
    <property type="match status" value="1"/>
</dbReference>
<dbReference type="PATRIC" id="fig|35806.4.peg.3188"/>
<dbReference type="Pfam" id="PF01817">
    <property type="entry name" value="CM_2"/>
    <property type="match status" value="1"/>
</dbReference>
<evidence type="ECO:0000259" key="3">
    <source>
        <dbReference type="PROSITE" id="PS51168"/>
    </source>
</evidence>
<dbReference type="InterPro" id="IPR036979">
    <property type="entry name" value="CM_dom_sf"/>
</dbReference>
<dbReference type="AlphaFoldDB" id="A0A0D6B532"/>
<evidence type="ECO:0000256" key="2">
    <source>
        <dbReference type="ARBA" id="ARBA00023235"/>
    </source>
</evidence>
<accession>A0A0D6B532</accession>
<dbReference type="InterPro" id="IPR036263">
    <property type="entry name" value="Chorismate_II_sf"/>
</dbReference>
<dbReference type="EMBL" id="AP014800">
    <property type="protein sequence ID" value="BAQ70248.1"/>
    <property type="molecule type" value="Genomic_DNA"/>
</dbReference>
<evidence type="ECO:0000313" key="4">
    <source>
        <dbReference type="EMBL" id="BAQ70248.1"/>
    </source>
</evidence>
<dbReference type="PROSITE" id="PS51168">
    <property type="entry name" value="CHORISMATE_MUT_2"/>
    <property type="match status" value="1"/>
</dbReference>
<dbReference type="PANTHER" id="PTHR38041:SF1">
    <property type="entry name" value="CHORISMATE MUTASE"/>
    <property type="match status" value="1"/>
</dbReference>
<evidence type="ECO:0000256" key="1">
    <source>
        <dbReference type="ARBA" id="ARBA00012404"/>
    </source>
</evidence>
<dbReference type="SMART" id="SM00830">
    <property type="entry name" value="CM_2"/>
    <property type="match status" value="1"/>
</dbReference>
<keyword evidence="2" id="KW-0413">Isomerase</keyword>
<gene>
    <name evidence="4" type="ORF">NHU_03104</name>
</gene>
<dbReference type="Gene3D" id="1.20.59.10">
    <property type="entry name" value="Chorismate mutase"/>
    <property type="match status" value="1"/>
</dbReference>
<dbReference type="eggNOG" id="COG1605">
    <property type="taxonomic scope" value="Bacteria"/>
</dbReference>